<keyword evidence="3" id="KW-1185">Reference proteome</keyword>
<evidence type="ECO:0000313" key="2">
    <source>
        <dbReference type="EMBL" id="SCF42656.1"/>
    </source>
</evidence>
<sequence>MRAGLSVVGTTVRGMAAPMRRAKHIAAALRGTYLQGHVIRPEIGETFVVSGVDPARLLEAWQAAHAVMPVTGRWPVFTLPGELHHGPSAAEIAELRREAQTLDPWPVFTRYRVDEPRHHADVERYVRAFLGDEMVTPAMEQLGLPTTTKALTRWTYDTLLANPHLADRVVRGYEHLIGTRQWHTFSEVQLVLLPTTSQWLAPAWVQYHGTPCENGVAAWAAAMRQWEQRWGAALIAAWGTMLQFTAQRQPPPGPRAWELAGQLMAVGGSLQCQQWQLAIALTRSDAWFLHDRP</sequence>
<organism evidence="2 3">
    <name type="scientific">Micromonospora matsumotoense</name>
    <dbReference type="NCBI Taxonomy" id="121616"/>
    <lineage>
        <taxon>Bacteria</taxon>
        <taxon>Bacillati</taxon>
        <taxon>Actinomycetota</taxon>
        <taxon>Actinomycetes</taxon>
        <taxon>Micromonosporales</taxon>
        <taxon>Micromonosporaceae</taxon>
        <taxon>Micromonospora</taxon>
    </lineage>
</organism>
<accession>A0A1C5AC41</accession>
<dbReference type="AlphaFoldDB" id="A0A1C5AC41"/>
<dbReference type="Pfam" id="PF14062">
    <property type="entry name" value="DUF4253"/>
    <property type="match status" value="1"/>
</dbReference>
<feature type="domain" description="DUF4253" evidence="1">
    <location>
        <begin position="190"/>
        <end position="290"/>
    </location>
</feature>
<evidence type="ECO:0000259" key="1">
    <source>
        <dbReference type="Pfam" id="PF14062"/>
    </source>
</evidence>
<dbReference type="EMBL" id="FMCU01000015">
    <property type="protein sequence ID" value="SCF42656.1"/>
    <property type="molecule type" value="Genomic_DNA"/>
</dbReference>
<proteinExistence type="predicted"/>
<name>A0A1C5AC41_9ACTN</name>
<evidence type="ECO:0000313" key="3">
    <source>
        <dbReference type="Proteomes" id="UP000198797"/>
    </source>
</evidence>
<gene>
    <name evidence="2" type="ORF">GA0070216_115103</name>
</gene>
<dbReference type="Proteomes" id="UP000198797">
    <property type="component" value="Unassembled WGS sequence"/>
</dbReference>
<dbReference type="InterPro" id="IPR025349">
    <property type="entry name" value="DUF4253"/>
</dbReference>
<reference evidence="3" key="1">
    <citation type="submission" date="2016-06" db="EMBL/GenBank/DDBJ databases">
        <authorList>
            <person name="Varghese N."/>
            <person name="Submissions Spin"/>
        </authorList>
    </citation>
    <scope>NUCLEOTIDE SEQUENCE [LARGE SCALE GENOMIC DNA]</scope>
    <source>
        <strain evidence="3">DSM 44100</strain>
    </source>
</reference>
<protein>
    <recommendedName>
        <fullName evidence="1">DUF4253 domain-containing protein</fullName>
    </recommendedName>
</protein>